<name>A0A8H7ZY03_9FUNG</name>
<reference evidence="2 3" key="1">
    <citation type="journal article" name="Sci. Rep.">
        <title>Genome-scale phylogenetic analyses confirm Olpidium as the closest living zoosporic fungus to the non-flagellated, terrestrial fungi.</title>
        <authorList>
            <person name="Chang Y."/>
            <person name="Rochon D."/>
            <person name="Sekimoto S."/>
            <person name="Wang Y."/>
            <person name="Chovatia M."/>
            <person name="Sandor L."/>
            <person name="Salamov A."/>
            <person name="Grigoriev I.V."/>
            <person name="Stajich J.E."/>
            <person name="Spatafora J.W."/>
        </authorList>
    </citation>
    <scope>NUCLEOTIDE SEQUENCE [LARGE SCALE GENOMIC DNA]</scope>
    <source>
        <strain evidence="2">S191</strain>
    </source>
</reference>
<dbReference type="EMBL" id="JAEFCI010003724">
    <property type="protein sequence ID" value="KAG5461397.1"/>
    <property type="molecule type" value="Genomic_DNA"/>
</dbReference>
<evidence type="ECO:0000313" key="3">
    <source>
        <dbReference type="Proteomes" id="UP000673691"/>
    </source>
</evidence>
<feature type="non-terminal residue" evidence="2">
    <location>
        <position position="450"/>
    </location>
</feature>
<sequence>MADRELNRFVSDSLLKLVGVSERHLVDYLVATAKRAASPDAFRASLADAGVDAASDQAKVFAAQLWARVPRAAASSAAGRRPAAAAASASARSRDAEAHRLRMQNDSFELLRDDDGGGGAAEDDEAARRAAKQARKAERKKGKEDAAAAAAASREREKGRSLRKRENRDDAWAENEAEEEERRRRLERARNRERQAAREPLPAPPPEIEIDEGAEDEYERAERNREEDARERDEFAERLRERDLAATRTKLTVEDRSSKDDPESRRRRNLADDLDARRAALPEIRERSRQEYLSNRERDRLELLRRKIADEELLFKDYELTAEERDQHLYDKEVLRLAEERLQIKEAYNQHGYVMPEDYITEKGKIDKERKQAVLYQRYEEKDNGKPVSDFDTWEQQQIHHAAKKTRELQQDEYDFVFDEQKIDFVLESTLHANRKKDEILAQLDEVKRR</sequence>
<protein>
    <submittedName>
        <fullName evidence="2">Uncharacterized protein</fullName>
    </submittedName>
</protein>
<evidence type="ECO:0000313" key="2">
    <source>
        <dbReference type="EMBL" id="KAG5461397.1"/>
    </source>
</evidence>
<feature type="region of interest" description="Disordered" evidence="1">
    <location>
        <begin position="73"/>
        <end position="273"/>
    </location>
</feature>
<proteinExistence type="predicted"/>
<dbReference type="Proteomes" id="UP000673691">
    <property type="component" value="Unassembled WGS sequence"/>
</dbReference>
<feature type="compositionally biased region" description="Basic residues" evidence="1">
    <location>
        <begin position="129"/>
        <end position="140"/>
    </location>
</feature>
<evidence type="ECO:0000256" key="1">
    <source>
        <dbReference type="SAM" id="MobiDB-lite"/>
    </source>
</evidence>
<feature type="compositionally biased region" description="Acidic residues" evidence="1">
    <location>
        <begin position="208"/>
        <end position="219"/>
    </location>
</feature>
<feature type="compositionally biased region" description="Basic and acidic residues" evidence="1">
    <location>
        <begin position="180"/>
        <end position="197"/>
    </location>
</feature>
<comment type="caution">
    <text evidence="2">The sequence shown here is derived from an EMBL/GenBank/DDBJ whole genome shotgun (WGS) entry which is preliminary data.</text>
</comment>
<feature type="compositionally biased region" description="Low complexity" evidence="1">
    <location>
        <begin position="73"/>
        <end position="91"/>
    </location>
</feature>
<feature type="compositionally biased region" description="Basic and acidic residues" evidence="1">
    <location>
        <begin position="153"/>
        <end position="171"/>
    </location>
</feature>
<accession>A0A8H7ZY03</accession>
<dbReference type="AlphaFoldDB" id="A0A8H7ZY03"/>
<gene>
    <name evidence="2" type="ORF">BJ554DRAFT_6418</name>
</gene>
<dbReference type="OrthoDB" id="10253254at2759"/>
<organism evidence="2 3">
    <name type="scientific">Olpidium bornovanus</name>
    <dbReference type="NCBI Taxonomy" id="278681"/>
    <lineage>
        <taxon>Eukaryota</taxon>
        <taxon>Fungi</taxon>
        <taxon>Fungi incertae sedis</taxon>
        <taxon>Olpidiomycota</taxon>
        <taxon>Olpidiomycotina</taxon>
        <taxon>Olpidiomycetes</taxon>
        <taxon>Olpidiales</taxon>
        <taxon>Olpidiaceae</taxon>
        <taxon>Olpidium</taxon>
    </lineage>
</organism>
<feature type="compositionally biased region" description="Basic and acidic residues" evidence="1">
    <location>
        <begin position="220"/>
        <end position="273"/>
    </location>
</feature>
<keyword evidence="3" id="KW-1185">Reference proteome</keyword>